<sequence>MTQPPPSHDPRFPPPQPAPPSGALAWGLGLLVFLLVPFFSSVIAGVTMLVVGAHSRTKGGLAHVNARNAANWGGTYLVITLILVPLHFVLLFTLADGPYGHDFFPLGTAISLWGLVTLFHIVVSILGLILSLTGKVFWIPAIPFLRAGRS</sequence>
<comment type="caution">
    <text evidence="2">The sequence shown here is derived from an EMBL/GenBank/DDBJ whole genome shotgun (WGS) entry which is preliminary data.</text>
</comment>
<evidence type="ECO:0000313" key="2">
    <source>
        <dbReference type="EMBL" id="MBK0332279.1"/>
    </source>
</evidence>
<dbReference type="EMBL" id="JAEDAJ010000008">
    <property type="protein sequence ID" value="MBK0332279.1"/>
    <property type="molecule type" value="Genomic_DNA"/>
</dbReference>
<keyword evidence="1" id="KW-0472">Membrane</keyword>
<evidence type="ECO:0008006" key="4">
    <source>
        <dbReference type="Google" id="ProtNLM"/>
    </source>
</evidence>
<feature type="transmembrane region" description="Helical" evidence="1">
    <location>
        <begin position="72"/>
        <end position="92"/>
    </location>
</feature>
<feature type="transmembrane region" description="Helical" evidence="1">
    <location>
        <begin position="23"/>
        <end position="51"/>
    </location>
</feature>
<keyword evidence="3" id="KW-1185">Reference proteome</keyword>
<dbReference type="Proteomes" id="UP000612352">
    <property type="component" value="Unassembled WGS sequence"/>
</dbReference>
<keyword evidence="1" id="KW-0812">Transmembrane</keyword>
<reference evidence="2 3" key="1">
    <citation type="submission" date="2020-12" db="EMBL/GenBank/DDBJ databases">
        <title>Brachybacterium sp. MASK1Z-5, whole genome shotgun sequence.</title>
        <authorList>
            <person name="Tuo L."/>
        </authorList>
    </citation>
    <scope>NUCLEOTIDE SEQUENCE [LARGE SCALE GENOMIC DNA]</scope>
    <source>
        <strain evidence="2 3">MASK1Z-5</strain>
    </source>
</reference>
<name>A0ABS1BCF6_9MICO</name>
<evidence type="ECO:0000313" key="3">
    <source>
        <dbReference type="Proteomes" id="UP000612352"/>
    </source>
</evidence>
<gene>
    <name evidence="2" type="ORF">I8D64_12835</name>
</gene>
<feature type="transmembrane region" description="Helical" evidence="1">
    <location>
        <begin position="112"/>
        <end position="139"/>
    </location>
</feature>
<dbReference type="RefSeq" id="WP_200503184.1">
    <property type="nucleotide sequence ID" value="NZ_JAEDAJ010000008.1"/>
</dbReference>
<accession>A0ABS1BCF6</accession>
<evidence type="ECO:0000256" key="1">
    <source>
        <dbReference type="SAM" id="Phobius"/>
    </source>
</evidence>
<organism evidence="2 3">
    <name type="scientific">Brachybacterium halotolerans</name>
    <dbReference type="NCBI Taxonomy" id="2795215"/>
    <lineage>
        <taxon>Bacteria</taxon>
        <taxon>Bacillati</taxon>
        <taxon>Actinomycetota</taxon>
        <taxon>Actinomycetes</taxon>
        <taxon>Micrococcales</taxon>
        <taxon>Dermabacteraceae</taxon>
        <taxon>Brachybacterium</taxon>
    </lineage>
</organism>
<protein>
    <recommendedName>
        <fullName evidence="4">DUF4870 domain-containing protein</fullName>
    </recommendedName>
</protein>
<keyword evidence="1" id="KW-1133">Transmembrane helix</keyword>
<proteinExistence type="predicted"/>